<gene>
    <name evidence="6" type="ORF">HNR23_004400</name>
</gene>
<comment type="subunit">
    <text evidence="4">The methyltransferase is composed of M and S polypeptides.</text>
</comment>
<dbReference type="EMBL" id="JACHDS010000001">
    <property type="protein sequence ID" value="MBB6174340.1"/>
    <property type="molecule type" value="Genomic_DNA"/>
</dbReference>
<evidence type="ECO:0000256" key="1">
    <source>
        <dbReference type="ARBA" id="ARBA00010923"/>
    </source>
</evidence>
<dbReference type="GO" id="GO:0003677">
    <property type="term" value="F:DNA binding"/>
    <property type="evidence" value="ECO:0007669"/>
    <property type="project" value="UniProtKB-KW"/>
</dbReference>
<evidence type="ECO:0000259" key="5">
    <source>
        <dbReference type="Pfam" id="PF01420"/>
    </source>
</evidence>
<name>A0A7W9YLF0_9ACTN</name>
<comment type="caution">
    <text evidence="6">The sequence shown here is derived from an EMBL/GenBank/DDBJ whole genome shotgun (WGS) entry which is preliminary data.</text>
</comment>
<evidence type="ECO:0000256" key="2">
    <source>
        <dbReference type="ARBA" id="ARBA00022747"/>
    </source>
</evidence>
<keyword evidence="3" id="KW-0238">DNA-binding</keyword>
<keyword evidence="6" id="KW-0540">Nuclease</keyword>
<reference evidence="6 7" key="1">
    <citation type="submission" date="2020-08" db="EMBL/GenBank/DDBJ databases">
        <title>Sequencing the genomes of 1000 actinobacteria strains.</title>
        <authorList>
            <person name="Klenk H.-P."/>
        </authorList>
    </citation>
    <scope>NUCLEOTIDE SEQUENCE [LARGE SCALE GENOMIC DNA]</scope>
    <source>
        <strain evidence="6 7">DSM 46659</strain>
    </source>
</reference>
<keyword evidence="2" id="KW-0680">Restriction system</keyword>
<keyword evidence="6" id="KW-0378">Hydrolase</keyword>
<dbReference type="Pfam" id="PF01420">
    <property type="entry name" value="Methylase_S"/>
    <property type="match status" value="2"/>
</dbReference>
<dbReference type="CDD" id="cd17248">
    <property type="entry name" value="RMtype1_S_AmiI-TRD2-CR2_like"/>
    <property type="match status" value="1"/>
</dbReference>
<dbReference type="AlphaFoldDB" id="A0A7W9YLF0"/>
<comment type="similarity">
    <text evidence="1">Belongs to the type-I restriction system S methylase family.</text>
</comment>
<protein>
    <submittedName>
        <fullName evidence="6">Restriction endonuclease S subunit</fullName>
    </submittedName>
</protein>
<dbReference type="Proteomes" id="UP000546642">
    <property type="component" value="Unassembled WGS sequence"/>
</dbReference>
<proteinExistence type="inferred from homology"/>
<evidence type="ECO:0000313" key="7">
    <source>
        <dbReference type="Proteomes" id="UP000546642"/>
    </source>
</evidence>
<evidence type="ECO:0000256" key="3">
    <source>
        <dbReference type="ARBA" id="ARBA00023125"/>
    </source>
</evidence>
<feature type="domain" description="Type I restriction modification DNA specificity" evidence="5">
    <location>
        <begin position="100"/>
        <end position="274"/>
    </location>
</feature>
<organism evidence="6 7">
    <name type="scientific">Nocardiopsis mwathae</name>
    <dbReference type="NCBI Taxonomy" id="1472723"/>
    <lineage>
        <taxon>Bacteria</taxon>
        <taxon>Bacillati</taxon>
        <taxon>Actinomycetota</taxon>
        <taxon>Actinomycetes</taxon>
        <taxon>Streptosporangiales</taxon>
        <taxon>Nocardiopsidaceae</taxon>
        <taxon>Nocardiopsis</taxon>
    </lineage>
</organism>
<dbReference type="GO" id="GO:0009307">
    <property type="term" value="P:DNA restriction-modification system"/>
    <property type="evidence" value="ECO:0007669"/>
    <property type="project" value="UniProtKB-KW"/>
</dbReference>
<keyword evidence="6" id="KW-0255">Endonuclease</keyword>
<dbReference type="SUPFAM" id="SSF116734">
    <property type="entry name" value="DNA methylase specificity domain"/>
    <property type="match status" value="2"/>
</dbReference>
<sequence>MTARLRGIGSSDQGNVRTPRINYADLGSISIPIPPLQEQSRIADFLDAETARIEKIAATAKRGRRLLDERRWATVHSFVTGADRSGPHYDPMLGWVRQIPDDWPVVRLKHVADLGSGHTPSRTHAEYWKDCTIPWISLFDVGGMRDVRQTRLTETVQKISELGMENSSACLHPAGTVVLSRTASVGFSTVMGVDMAVSQHFVTWTCGNSLLPDYLLHTLRSMRQYFESVQVGTTNVTVFMPDLQSIKIPLPSTTEQNSIVKRIGAITDNIDLLAARFDSQVSLLAERRQALITAAVTGQIDVSTASGRNVTEGITS</sequence>
<dbReference type="PANTHER" id="PTHR43140">
    <property type="entry name" value="TYPE-1 RESTRICTION ENZYME ECOKI SPECIFICITY PROTEIN"/>
    <property type="match status" value="1"/>
</dbReference>
<dbReference type="PANTHER" id="PTHR43140:SF1">
    <property type="entry name" value="TYPE I RESTRICTION ENZYME ECOKI SPECIFICITY SUBUNIT"/>
    <property type="match status" value="1"/>
</dbReference>
<evidence type="ECO:0000256" key="4">
    <source>
        <dbReference type="ARBA" id="ARBA00038652"/>
    </source>
</evidence>
<keyword evidence="7" id="KW-1185">Reference proteome</keyword>
<accession>A0A7W9YLF0</accession>
<dbReference type="InterPro" id="IPR051212">
    <property type="entry name" value="Type-I_RE_S_subunit"/>
</dbReference>
<dbReference type="Gene3D" id="3.90.220.20">
    <property type="entry name" value="DNA methylase specificity domains"/>
    <property type="match status" value="2"/>
</dbReference>
<dbReference type="GO" id="GO:0004519">
    <property type="term" value="F:endonuclease activity"/>
    <property type="evidence" value="ECO:0007669"/>
    <property type="project" value="UniProtKB-KW"/>
</dbReference>
<feature type="domain" description="Type I restriction modification DNA specificity" evidence="5">
    <location>
        <begin position="16"/>
        <end position="54"/>
    </location>
</feature>
<dbReference type="InterPro" id="IPR044946">
    <property type="entry name" value="Restrct_endonuc_typeI_TRD_sf"/>
</dbReference>
<evidence type="ECO:0000313" key="6">
    <source>
        <dbReference type="EMBL" id="MBB6174340.1"/>
    </source>
</evidence>
<dbReference type="RefSeq" id="WP_184078309.1">
    <property type="nucleotide sequence ID" value="NZ_JACHDS010000001.1"/>
</dbReference>
<dbReference type="InterPro" id="IPR000055">
    <property type="entry name" value="Restrct_endonuc_typeI_TRD"/>
</dbReference>